<dbReference type="EMBL" id="ML220116">
    <property type="protein sequence ID" value="TGZ82180.1"/>
    <property type="molecule type" value="Genomic_DNA"/>
</dbReference>
<evidence type="ECO:0000256" key="2">
    <source>
        <dbReference type="ARBA" id="ARBA00022490"/>
    </source>
</evidence>
<feature type="domain" description="RRM" evidence="10">
    <location>
        <begin position="32"/>
        <end position="119"/>
    </location>
</feature>
<dbReference type="GO" id="GO:0003723">
    <property type="term" value="F:RNA binding"/>
    <property type="evidence" value="ECO:0007669"/>
    <property type="project" value="UniProtKB-UniRule"/>
</dbReference>
<dbReference type="Pfam" id="PF00076">
    <property type="entry name" value="RRM_1"/>
    <property type="match status" value="1"/>
</dbReference>
<dbReference type="HAMAP" id="MF_03001">
    <property type="entry name" value="eIF3b"/>
    <property type="match status" value="1"/>
</dbReference>
<dbReference type="InterPro" id="IPR035979">
    <property type="entry name" value="RBD_domain_sf"/>
</dbReference>
<proteinExistence type="inferred from homology"/>
<evidence type="ECO:0000256" key="6">
    <source>
        <dbReference type="ARBA" id="ARBA00022884"/>
    </source>
</evidence>
<dbReference type="STRING" id="341454.A0A4S2MZH9"/>
<evidence type="ECO:0000256" key="3">
    <source>
        <dbReference type="ARBA" id="ARBA00022540"/>
    </source>
</evidence>
<dbReference type="Proteomes" id="UP000298138">
    <property type="component" value="Unassembled WGS sequence"/>
</dbReference>
<evidence type="ECO:0000256" key="9">
    <source>
        <dbReference type="PIRNR" id="PIRNR036424"/>
    </source>
</evidence>
<evidence type="ECO:0000256" key="8">
    <source>
        <dbReference type="HAMAP-Rule" id="MF_03001"/>
    </source>
</evidence>
<dbReference type="InParanoid" id="A0A4S2MZH9"/>
<evidence type="ECO:0000313" key="12">
    <source>
        <dbReference type="Proteomes" id="UP000298138"/>
    </source>
</evidence>
<dbReference type="Pfam" id="PF08662">
    <property type="entry name" value="eIF2A"/>
    <property type="match status" value="2"/>
</dbReference>
<dbReference type="Gene3D" id="3.30.70.330">
    <property type="match status" value="1"/>
</dbReference>
<dbReference type="GO" id="GO:0003743">
    <property type="term" value="F:translation initiation factor activity"/>
    <property type="evidence" value="ECO:0007669"/>
    <property type="project" value="UniProtKB-UniRule"/>
</dbReference>
<evidence type="ECO:0000259" key="10">
    <source>
        <dbReference type="PROSITE" id="PS50102"/>
    </source>
</evidence>
<name>A0A4S2MZH9_9PEZI</name>
<keyword evidence="7 8" id="KW-0648">Protein biosynthesis</keyword>
<comment type="subunit">
    <text evidence="8 9">Component of the eukaryotic translation initiation factor 3 (eIF-3) complex.</text>
</comment>
<evidence type="ECO:0000256" key="4">
    <source>
        <dbReference type="ARBA" id="ARBA00022574"/>
    </source>
</evidence>
<sequence>MAPSRDYDEDENIDFSDLVEQFEVRLDEGLDKFVVVDGCPIVTDEQKPKLIKVLCKRLGEAGRINVDGIFMPVDDATGKTSGYCFLEYDTPEQALAACKRLNGLPLDKKHTLWINKLTDIEQYGREGRIQEEFVPPPEKQFEEQEHLRSWLSDPQARDQFAMYRGDHVGVFWNKKKDAPEPAVDREHWTESFIQWSPQGTFLTSIHAQGVQLWGGPSWKRIRRFAHPAVNLVDFSPNEGYLVTWSHRPIQIPEILPPNFPLSADEDGKNFIIWDVKTGKVVRSFASIDEPETPGPEKGRKKIQWPSFKWSSDDKYVARCVPGQAIQVYETPSMTLLGKKSIKIEGVVDFEWQPAIPTTGKGKPQTEQLFAYWTPEMNNQTARAGLMSIPSKEIVRTRNLVNVSDCKLHWQNGGKYLCVKVDRHTKTKKSNYTSLEFFRVTEKDIPVEIVELKQVVVNFAWEPKGDRFVFITIDEAIAGAAVAPKTNIHFYAPEKTKSGAIGEFSCVKIVEKKNHNAIYWSPRGRIVVVATVHSQQSFDLDFYDFDFEGEKQKQEHAAPGKELAANLLLMATGEHYGVTDVEWDPTGRYVATSASAWKQQSENGYHLFDFKGAVLREEPIDRFKQFLWRPRPPSLLSKEEMKKIRKNLREYSKVFDEEDELEATMANKEVVEYRMRLLTEWRNWRERVTEELMIDREAYGWKPPVEEEPIEDGEVVEEIVEEVIMETEEEVE</sequence>
<dbReference type="GO" id="GO:0005852">
    <property type="term" value="C:eukaryotic translation initiation factor 3 complex"/>
    <property type="evidence" value="ECO:0007669"/>
    <property type="project" value="UniProtKB-UniRule"/>
</dbReference>
<dbReference type="InterPro" id="IPR034363">
    <property type="entry name" value="eIF3B_RRM"/>
</dbReference>
<comment type="function">
    <text evidence="9">Component of the eukaryotic translation initiation factor 3 (eIF-3) complex, which is involved in protein synthesis and, together with other initiation factors, stimulates binding of mRNA and methionyl-tRNAi to the 40S ribosome.</text>
</comment>
<dbReference type="SUPFAM" id="SSF82171">
    <property type="entry name" value="DPP6 N-terminal domain-like"/>
    <property type="match status" value="1"/>
</dbReference>
<gene>
    <name evidence="8" type="primary">PRT1</name>
    <name evidence="11" type="ORF">EX30DRAFT_395043</name>
</gene>
<dbReference type="FunFam" id="2.130.10.10:FF:000419">
    <property type="entry name" value="Eukaryotic translation initiation factor 3 subunit B"/>
    <property type="match status" value="1"/>
</dbReference>
<dbReference type="InterPro" id="IPR013979">
    <property type="entry name" value="TIF_beta_prop-like"/>
</dbReference>
<dbReference type="InterPro" id="IPR015943">
    <property type="entry name" value="WD40/YVTN_repeat-like_dom_sf"/>
</dbReference>
<protein>
    <recommendedName>
        <fullName evidence="8">Eukaryotic translation initiation factor 3 subunit B</fullName>
        <shortName evidence="8">eIF3b</shortName>
    </recommendedName>
    <alternativeName>
        <fullName evidence="8">Eukaryotic translation initiation factor 3 90 kDa subunit homolog</fullName>
        <shortName evidence="8">eIF3 p90</shortName>
    </alternativeName>
    <alternativeName>
        <fullName evidence="8">Translation initiation factor eIF3, p90 subunit homolog</fullName>
    </alternativeName>
</protein>
<dbReference type="GO" id="GO:0001732">
    <property type="term" value="P:formation of cytoplasmic translation initiation complex"/>
    <property type="evidence" value="ECO:0007669"/>
    <property type="project" value="UniProtKB-UniRule"/>
</dbReference>
<dbReference type="InterPro" id="IPR011400">
    <property type="entry name" value="EIF3B"/>
</dbReference>
<dbReference type="GO" id="GO:0031369">
    <property type="term" value="F:translation initiation factor binding"/>
    <property type="evidence" value="ECO:0007669"/>
    <property type="project" value="InterPro"/>
</dbReference>
<dbReference type="CDD" id="cd12278">
    <property type="entry name" value="RRM_eIF3B"/>
    <property type="match status" value="1"/>
</dbReference>
<dbReference type="FunFam" id="3.30.70.330:FF:000235">
    <property type="entry name" value="Eukaryotic translation initiation factor 3 subunit B"/>
    <property type="match status" value="1"/>
</dbReference>
<dbReference type="PIRSF" id="PIRSF036424">
    <property type="entry name" value="eIF3b"/>
    <property type="match status" value="1"/>
</dbReference>
<dbReference type="PANTHER" id="PTHR14068:SF0">
    <property type="entry name" value="EUKARYOTIC TRANSLATION INITIATION FACTOR 3 SUBUNIT B"/>
    <property type="match status" value="1"/>
</dbReference>
<comment type="similarity">
    <text evidence="8 9">Belongs to the eIF-3 subunit B family.</text>
</comment>
<evidence type="ECO:0000313" key="11">
    <source>
        <dbReference type="EMBL" id="TGZ82180.1"/>
    </source>
</evidence>
<dbReference type="OrthoDB" id="10250414at2759"/>
<comment type="subcellular location">
    <subcellularLocation>
        <location evidence="1 8 9">Cytoplasm</location>
    </subcellularLocation>
</comment>
<comment type="function">
    <text evidence="8">RNA-binding component of the eukaryotic translation initiation factor 3 (eIF-3) complex, which is involved in protein synthesis of a specialized repertoire of mRNAs and, together with other initiation factors, stimulates binding of mRNA and methionyl-tRNAi to the 40S ribosome. The eIF-3 complex specifically targets and initiates translation of a subset of mRNAs involved in cell proliferation.</text>
</comment>
<organism evidence="11 12">
    <name type="scientific">Ascodesmis nigricans</name>
    <dbReference type="NCBI Taxonomy" id="341454"/>
    <lineage>
        <taxon>Eukaryota</taxon>
        <taxon>Fungi</taxon>
        <taxon>Dikarya</taxon>
        <taxon>Ascomycota</taxon>
        <taxon>Pezizomycotina</taxon>
        <taxon>Pezizomycetes</taxon>
        <taxon>Pezizales</taxon>
        <taxon>Ascodesmidaceae</taxon>
        <taxon>Ascodesmis</taxon>
    </lineage>
</organism>
<keyword evidence="3 8" id="KW-0396">Initiation factor</keyword>
<keyword evidence="6 8" id="KW-0694">RNA-binding</keyword>
<dbReference type="InterPro" id="IPR000504">
    <property type="entry name" value="RRM_dom"/>
</dbReference>
<reference evidence="11 12" key="1">
    <citation type="submission" date="2019-04" db="EMBL/GenBank/DDBJ databases">
        <title>Comparative genomics and transcriptomics to analyze fruiting body development in filamentous ascomycetes.</title>
        <authorList>
            <consortium name="DOE Joint Genome Institute"/>
            <person name="Lutkenhaus R."/>
            <person name="Traeger S."/>
            <person name="Breuer J."/>
            <person name="Kuo A."/>
            <person name="Lipzen A."/>
            <person name="Pangilinan J."/>
            <person name="Dilworth D."/>
            <person name="Sandor L."/>
            <person name="Poggeler S."/>
            <person name="Barry K."/>
            <person name="Grigoriev I.V."/>
            <person name="Nowrousian M."/>
        </authorList>
    </citation>
    <scope>NUCLEOTIDE SEQUENCE [LARGE SCALE GENOMIC DNA]</scope>
    <source>
        <strain evidence="11 12">CBS 389.68</strain>
    </source>
</reference>
<evidence type="ECO:0000256" key="7">
    <source>
        <dbReference type="ARBA" id="ARBA00022917"/>
    </source>
</evidence>
<dbReference type="Gene3D" id="2.130.10.10">
    <property type="entry name" value="YVTN repeat-like/Quinoprotein amine dehydrogenase"/>
    <property type="match status" value="1"/>
</dbReference>
<evidence type="ECO:0000256" key="5">
    <source>
        <dbReference type="ARBA" id="ARBA00022737"/>
    </source>
</evidence>
<dbReference type="GO" id="GO:0033290">
    <property type="term" value="C:eukaryotic 48S preinitiation complex"/>
    <property type="evidence" value="ECO:0007669"/>
    <property type="project" value="UniProtKB-UniRule"/>
</dbReference>
<keyword evidence="4" id="KW-0853">WD repeat</keyword>
<dbReference type="GO" id="GO:0016282">
    <property type="term" value="C:eukaryotic 43S preinitiation complex"/>
    <property type="evidence" value="ECO:0007669"/>
    <property type="project" value="UniProtKB-UniRule"/>
</dbReference>
<accession>A0A4S2MZH9</accession>
<keyword evidence="5" id="KW-0677">Repeat</keyword>
<keyword evidence="12" id="KW-1185">Reference proteome</keyword>
<dbReference type="InterPro" id="IPR012677">
    <property type="entry name" value="Nucleotide-bd_a/b_plait_sf"/>
</dbReference>
<dbReference type="AlphaFoldDB" id="A0A4S2MZH9"/>
<dbReference type="SUPFAM" id="SSF54928">
    <property type="entry name" value="RNA-binding domain, RBD"/>
    <property type="match status" value="1"/>
</dbReference>
<dbReference type="PANTHER" id="PTHR14068">
    <property type="entry name" value="EUKARYOTIC TRANSLATION INITIATION FACTOR 3 EIF3 -RELATED"/>
    <property type="match status" value="1"/>
</dbReference>
<dbReference type="FunCoup" id="A0A4S2MZH9">
    <property type="interactions" value="1332"/>
</dbReference>
<dbReference type="PROSITE" id="PS50102">
    <property type="entry name" value="RRM"/>
    <property type="match status" value="1"/>
</dbReference>
<evidence type="ECO:0000256" key="1">
    <source>
        <dbReference type="ARBA" id="ARBA00004496"/>
    </source>
</evidence>
<keyword evidence="2 8" id="KW-0963">Cytoplasm</keyword>